<gene>
    <name evidence="1" type="ORF">K0625_16990</name>
</gene>
<evidence type="ECO:0000313" key="2">
    <source>
        <dbReference type="Proteomes" id="UP001195963"/>
    </source>
</evidence>
<dbReference type="EMBL" id="JAHZST010000013">
    <property type="protein sequence ID" value="MBW8185352.1"/>
    <property type="molecule type" value="Genomic_DNA"/>
</dbReference>
<reference evidence="1 2" key="1">
    <citation type="submission" date="2021-07" db="EMBL/GenBank/DDBJ databases">
        <title>Shewanella sp. nov, isolated from SCS.</title>
        <authorList>
            <person name="Cao W.R."/>
        </authorList>
    </citation>
    <scope>NUCLEOTIDE SEQUENCE [LARGE SCALE GENOMIC DNA]</scope>
    <source>
        <strain evidence="1 2">NR704-98</strain>
    </source>
</reference>
<proteinExistence type="predicted"/>
<dbReference type="RefSeq" id="WP_220110784.1">
    <property type="nucleotide sequence ID" value="NZ_JAHZST010000013.1"/>
</dbReference>
<comment type="caution">
    <text evidence="1">The sequence shown here is derived from an EMBL/GenBank/DDBJ whole genome shotgun (WGS) entry which is preliminary data.</text>
</comment>
<keyword evidence="2" id="KW-1185">Reference proteome</keyword>
<dbReference type="Proteomes" id="UP001195963">
    <property type="component" value="Unassembled WGS sequence"/>
</dbReference>
<protein>
    <recommendedName>
        <fullName evidence="3">PqqD family protein</fullName>
    </recommendedName>
</protein>
<sequence>MDKAQYFYRTVIFTRQGDQVSLVDIDNPQERTPLEGWMGIALSLADGRHTLNELIDYIGSQYQTVPQGLADTLDSVIERLLEGKMVKLSSKPIELPYYLSEPIELLDIERARRLIGDDGYH</sequence>
<accession>A0ABS7E8J9</accession>
<organism evidence="1 2">
    <name type="scientific">Shewanella nanhaiensis</name>
    <dbReference type="NCBI Taxonomy" id="2864872"/>
    <lineage>
        <taxon>Bacteria</taxon>
        <taxon>Pseudomonadati</taxon>
        <taxon>Pseudomonadota</taxon>
        <taxon>Gammaproteobacteria</taxon>
        <taxon>Alteromonadales</taxon>
        <taxon>Shewanellaceae</taxon>
        <taxon>Shewanella</taxon>
    </lineage>
</organism>
<name>A0ABS7E8J9_9GAMM</name>
<evidence type="ECO:0008006" key="3">
    <source>
        <dbReference type="Google" id="ProtNLM"/>
    </source>
</evidence>
<evidence type="ECO:0000313" key="1">
    <source>
        <dbReference type="EMBL" id="MBW8185352.1"/>
    </source>
</evidence>